<protein>
    <submittedName>
        <fullName evidence="2">Uncharacterized protein</fullName>
    </submittedName>
</protein>
<feature type="compositionally biased region" description="Low complexity" evidence="1">
    <location>
        <begin position="97"/>
        <end position="118"/>
    </location>
</feature>
<sequence>ADPRGPPPDVVAVPAGGAAGRGRDVAPAASGVVRRARPAGAPRSGAGLDAGQRRRRAGRGRGGDGSADAPGRWSRGGGAVRRGVPRQRLDGARTRWGPPLGGDRPAAAAGAAGPVGPAGRREASVHRPAGL</sequence>
<gene>
    <name evidence="2" type="ORF">AVDCRST_MAG16-2639</name>
</gene>
<reference evidence="2" key="1">
    <citation type="submission" date="2020-02" db="EMBL/GenBank/DDBJ databases">
        <authorList>
            <person name="Meier V. D."/>
        </authorList>
    </citation>
    <scope>NUCLEOTIDE SEQUENCE</scope>
    <source>
        <strain evidence="2">AVDCRST_MAG16</strain>
    </source>
</reference>
<feature type="non-terminal residue" evidence="2">
    <location>
        <position position="1"/>
    </location>
</feature>
<feature type="region of interest" description="Disordered" evidence="1">
    <location>
        <begin position="1"/>
        <end position="131"/>
    </location>
</feature>
<dbReference type="EMBL" id="CADCUE010000247">
    <property type="protein sequence ID" value="CAA9355365.1"/>
    <property type="molecule type" value="Genomic_DNA"/>
</dbReference>
<feature type="compositionally biased region" description="Low complexity" evidence="1">
    <location>
        <begin position="25"/>
        <end position="50"/>
    </location>
</feature>
<evidence type="ECO:0000313" key="2">
    <source>
        <dbReference type="EMBL" id="CAA9355365.1"/>
    </source>
</evidence>
<feature type="non-terminal residue" evidence="2">
    <location>
        <position position="131"/>
    </location>
</feature>
<accession>A0A6J4MHB8</accession>
<name>A0A6J4MHB8_9ACTN</name>
<proteinExistence type="predicted"/>
<organism evidence="2">
    <name type="scientific">uncultured Frankineae bacterium</name>
    <dbReference type="NCBI Taxonomy" id="437475"/>
    <lineage>
        <taxon>Bacteria</taxon>
        <taxon>Bacillati</taxon>
        <taxon>Actinomycetota</taxon>
        <taxon>Actinomycetes</taxon>
        <taxon>Frankiales</taxon>
        <taxon>environmental samples</taxon>
    </lineage>
</organism>
<evidence type="ECO:0000256" key="1">
    <source>
        <dbReference type="SAM" id="MobiDB-lite"/>
    </source>
</evidence>
<dbReference type="AlphaFoldDB" id="A0A6J4MHB8"/>